<keyword evidence="3" id="KW-1185">Reference proteome</keyword>
<accession>A0A5C7FEP0</accession>
<feature type="region of interest" description="Disordered" evidence="1">
    <location>
        <begin position="27"/>
        <end position="78"/>
    </location>
</feature>
<dbReference type="RefSeq" id="WP_147932803.1">
    <property type="nucleotide sequence ID" value="NZ_VOXD01000054.1"/>
</dbReference>
<dbReference type="Proteomes" id="UP000321907">
    <property type="component" value="Unassembled WGS sequence"/>
</dbReference>
<evidence type="ECO:0000313" key="2">
    <source>
        <dbReference type="EMBL" id="TXF84248.1"/>
    </source>
</evidence>
<reference evidence="2 3" key="1">
    <citation type="submission" date="2019-08" db="EMBL/GenBank/DDBJ databases">
        <title>Lewinella sp. strain SSH13 Genome sequencing and assembly.</title>
        <authorList>
            <person name="Kim I."/>
        </authorList>
    </citation>
    <scope>NUCLEOTIDE SEQUENCE [LARGE SCALE GENOMIC DNA]</scope>
    <source>
        <strain evidence="2 3">SSH13</strain>
    </source>
</reference>
<name>A0A5C7FEP0_9BACT</name>
<protein>
    <submittedName>
        <fullName evidence="2">Uncharacterized protein</fullName>
    </submittedName>
</protein>
<sequence>MNSLPDSETLQALQIPAVGITTPEVRPFAPKALPAPAAAPKATETQEKNPIQTESSPYDSPEPAPSGPNKVDRGEMPPALFQGVYSPFKTSLMLTFKEEQDTIEGAPRNILILDLDKAELRKLKQNNESLAIIERAAGSLLLYPNGTDGTFEFLPNSSYQNDFAARNWGPVGVSQGDGFSFATVGKATTHSYDKRVEDHLWFRYFTTDINNDYLDLLREYGYNGDDFEELWKLANSQIQFQELKDILALSSIVLTDRIPLAELPTFNYNLDKLKDLRRSGQRMSFEQFDAMKADPSIWELLAKAQNPDLAIPAADKYIAARKHERDLNFSIDLPGTISDTILYDGNTQLELIGNFDYRINKDTTQQSIIVFGSKKFVTRLRRKSDYGSLRLVHKNRKQPLFVTFPLGSELIHRSKKGVTVKMSTKLKREQ</sequence>
<feature type="compositionally biased region" description="Polar residues" evidence="1">
    <location>
        <begin position="48"/>
        <end position="58"/>
    </location>
</feature>
<dbReference type="OrthoDB" id="10013987at2"/>
<comment type="caution">
    <text evidence="2">The sequence shown here is derived from an EMBL/GenBank/DDBJ whole genome shotgun (WGS) entry which is preliminary data.</text>
</comment>
<evidence type="ECO:0000256" key="1">
    <source>
        <dbReference type="SAM" id="MobiDB-lite"/>
    </source>
</evidence>
<organism evidence="2 3">
    <name type="scientific">Neolewinella aurantiaca</name>
    <dbReference type="NCBI Taxonomy" id="2602767"/>
    <lineage>
        <taxon>Bacteria</taxon>
        <taxon>Pseudomonadati</taxon>
        <taxon>Bacteroidota</taxon>
        <taxon>Saprospiria</taxon>
        <taxon>Saprospirales</taxon>
        <taxon>Lewinellaceae</taxon>
        <taxon>Neolewinella</taxon>
    </lineage>
</organism>
<dbReference type="EMBL" id="VOXD01000054">
    <property type="protein sequence ID" value="TXF84248.1"/>
    <property type="molecule type" value="Genomic_DNA"/>
</dbReference>
<proteinExistence type="predicted"/>
<dbReference type="AlphaFoldDB" id="A0A5C7FEP0"/>
<evidence type="ECO:0000313" key="3">
    <source>
        <dbReference type="Proteomes" id="UP000321907"/>
    </source>
</evidence>
<gene>
    <name evidence="2" type="ORF">FUA23_21285</name>
</gene>
<feature type="compositionally biased region" description="Low complexity" evidence="1">
    <location>
        <begin position="27"/>
        <end position="42"/>
    </location>
</feature>